<gene>
    <name evidence="2" type="ORF">OCBIM_22019904mg</name>
</gene>
<dbReference type="PANTHER" id="PTHR23274">
    <property type="entry name" value="DNA HELICASE-RELATED"/>
    <property type="match status" value="1"/>
</dbReference>
<evidence type="ECO:0000259" key="1">
    <source>
        <dbReference type="Pfam" id="PF21530"/>
    </source>
</evidence>
<dbReference type="EMBL" id="KQ418833">
    <property type="protein sequence ID" value="KOF85709.1"/>
    <property type="molecule type" value="Genomic_DNA"/>
</dbReference>
<dbReference type="SUPFAM" id="SSF52540">
    <property type="entry name" value="P-loop containing nucleoside triphosphate hydrolases"/>
    <property type="match status" value="1"/>
</dbReference>
<dbReference type="Gene3D" id="2.30.30.940">
    <property type="match status" value="1"/>
</dbReference>
<dbReference type="GO" id="GO:0005657">
    <property type="term" value="C:replication fork"/>
    <property type="evidence" value="ECO:0007669"/>
    <property type="project" value="TreeGrafter"/>
</dbReference>
<organism evidence="2">
    <name type="scientific">Octopus bimaculoides</name>
    <name type="common">California two-spotted octopus</name>
    <dbReference type="NCBI Taxonomy" id="37653"/>
    <lineage>
        <taxon>Eukaryota</taxon>
        <taxon>Metazoa</taxon>
        <taxon>Spiralia</taxon>
        <taxon>Lophotrochozoa</taxon>
        <taxon>Mollusca</taxon>
        <taxon>Cephalopoda</taxon>
        <taxon>Coleoidea</taxon>
        <taxon>Octopodiformes</taxon>
        <taxon>Octopoda</taxon>
        <taxon>Incirrata</taxon>
        <taxon>Octopodidae</taxon>
        <taxon>Octopus</taxon>
    </lineage>
</organism>
<dbReference type="OrthoDB" id="6265497at2759"/>
<proteinExistence type="predicted"/>
<dbReference type="AlphaFoldDB" id="A0A0L8H9G7"/>
<dbReference type="InterPro" id="IPR049163">
    <property type="entry name" value="Pif1-like_2B_dom"/>
</dbReference>
<sequence>MPPHHLNLKVGAIVMLQRNLSIIQGLCNGTRKKVQRLHEYFVEASLVTCSSRGRTVLIPRIKLSPSDANIPFTLNRLQFSLRLAYSMTIHKAQGQTFEKAGIHLLQPVFSICYTNANAELQKVYGEECMGRKNV</sequence>
<name>A0A0L8H9G7_OCTBM</name>
<dbReference type="Pfam" id="PF21530">
    <property type="entry name" value="Pif1_2B_dom"/>
    <property type="match status" value="1"/>
</dbReference>
<dbReference type="GO" id="GO:0006260">
    <property type="term" value="P:DNA replication"/>
    <property type="evidence" value="ECO:0007669"/>
    <property type="project" value="TreeGrafter"/>
</dbReference>
<reference evidence="2" key="1">
    <citation type="submission" date="2015-07" db="EMBL/GenBank/DDBJ databases">
        <title>MeaNS - Measles Nucleotide Surveillance Program.</title>
        <authorList>
            <person name="Tran T."/>
            <person name="Druce J."/>
        </authorList>
    </citation>
    <scope>NUCLEOTIDE SEQUENCE</scope>
    <source>
        <strain evidence="2">UCB-OBI-ISO-001</strain>
        <tissue evidence="2">Gonad</tissue>
    </source>
</reference>
<feature type="domain" description="DNA helicase Pif1-like 2B" evidence="1">
    <location>
        <begin position="1"/>
        <end position="37"/>
    </location>
</feature>
<accession>A0A0L8H9G7</accession>
<dbReference type="PANTHER" id="PTHR23274:SF51">
    <property type="entry name" value="OS03G0423850 PROTEIN"/>
    <property type="match status" value="1"/>
</dbReference>
<dbReference type="Gene3D" id="3.40.50.300">
    <property type="entry name" value="P-loop containing nucleotide triphosphate hydrolases"/>
    <property type="match status" value="1"/>
</dbReference>
<evidence type="ECO:0000313" key="2">
    <source>
        <dbReference type="EMBL" id="KOF85709.1"/>
    </source>
</evidence>
<dbReference type="InterPro" id="IPR027417">
    <property type="entry name" value="P-loop_NTPase"/>
</dbReference>
<protein>
    <recommendedName>
        <fullName evidence="1">DNA helicase Pif1-like 2B domain-containing protein</fullName>
    </recommendedName>
</protein>